<dbReference type="Proteomes" id="UP001652680">
    <property type="component" value="Unassembled WGS sequence"/>
</dbReference>
<dbReference type="GO" id="GO:0006508">
    <property type="term" value="P:proteolysis"/>
    <property type="evidence" value="ECO:0007669"/>
    <property type="project" value="InterPro"/>
</dbReference>
<dbReference type="PROSITE" id="PS50240">
    <property type="entry name" value="TRYPSIN_DOM"/>
    <property type="match status" value="1"/>
</dbReference>
<protein>
    <submittedName>
        <fullName evidence="7">Serine protease easter-like</fullName>
    </submittedName>
</protein>
<dbReference type="InterPro" id="IPR018114">
    <property type="entry name" value="TRYPSIN_HIS"/>
</dbReference>
<evidence type="ECO:0000313" key="6">
    <source>
        <dbReference type="Proteomes" id="UP001652680"/>
    </source>
</evidence>
<gene>
    <name evidence="7" type="primary">LOC108039767</name>
    <name evidence="5" type="synonym">108039767</name>
</gene>
<dbReference type="PROSITE" id="PS00134">
    <property type="entry name" value="TRYPSIN_HIS"/>
    <property type="match status" value="1"/>
</dbReference>
<keyword evidence="1" id="KW-1015">Disulfide bond</keyword>
<evidence type="ECO:0000256" key="2">
    <source>
        <dbReference type="ARBA" id="ARBA00024195"/>
    </source>
</evidence>
<name>A0A6P4EGF6_DRORH</name>
<dbReference type="OrthoDB" id="9028152at2759"/>
<evidence type="ECO:0000256" key="1">
    <source>
        <dbReference type="ARBA" id="ARBA00023157"/>
    </source>
</evidence>
<dbReference type="InterPro" id="IPR043504">
    <property type="entry name" value="Peptidase_S1_PA_chymotrypsin"/>
</dbReference>
<comment type="similarity">
    <text evidence="2">Belongs to the peptidase S1 family. CLIP subfamily.</text>
</comment>
<dbReference type="RefSeq" id="XP_016972341.1">
    <property type="nucleotide sequence ID" value="XM_017116852.1"/>
</dbReference>
<dbReference type="PANTHER" id="PTHR24256">
    <property type="entry name" value="TRYPTASE-RELATED"/>
    <property type="match status" value="1"/>
</dbReference>
<dbReference type="EnsemblMetazoa" id="XM_017116852.1">
    <property type="protein sequence ID" value="XP_016972341.1"/>
    <property type="gene ID" value="LOC108039767"/>
</dbReference>
<dbReference type="InterPro" id="IPR009003">
    <property type="entry name" value="Peptidase_S1_PA"/>
</dbReference>
<keyword evidence="3" id="KW-0732">Signal</keyword>
<feature type="signal peptide" evidence="3">
    <location>
        <begin position="1"/>
        <end position="19"/>
    </location>
</feature>
<dbReference type="Pfam" id="PF00089">
    <property type="entry name" value="Trypsin"/>
    <property type="match status" value="2"/>
</dbReference>
<reference evidence="6" key="1">
    <citation type="journal article" date="2021" name="Elife">
        <title>Highly contiguous assemblies of 101 drosophilid genomes.</title>
        <authorList>
            <person name="Kim B.Y."/>
            <person name="Wang J.R."/>
            <person name="Miller D.E."/>
            <person name="Barmina O."/>
            <person name="Delaney E."/>
            <person name="Thompson A."/>
            <person name="Comeault A.A."/>
            <person name="Peede D."/>
            <person name="D'Agostino E.R."/>
            <person name="Pelaez J."/>
            <person name="Aguilar J.M."/>
            <person name="Haji D."/>
            <person name="Matsunaga T."/>
            <person name="Armstrong E.E."/>
            <person name="Zych M."/>
            <person name="Ogawa Y."/>
            <person name="Stamenkovic-Radak M."/>
            <person name="Jelic M."/>
            <person name="Veselinovic M.S."/>
            <person name="Tanaskovic M."/>
            <person name="Eric P."/>
            <person name="Gao J.J."/>
            <person name="Katoh T.K."/>
            <person name="Toda M.J."/>
            <person name="Watabe H."/>
            <person name="Watada M."/>
            <person name="Davis J.S."/>
            <person name="Moyle L.C."/>
            <person name="Manoli G."/>
            <person name="Bertolini E."/>
            <person name="Kostal V."/>
            <person name="Hawley R.S."/>
            <person name="Takahashi A."/>
            <person name="Jones C.D."/>
            <person name="Price D.K."/>
            <person name="Whiteman N."/>
            <person name="Kopp A."/>
            <person name="Matute D.R."/>
            <person name="Petrov D.A."/>
        </authorList>
    </citation>
    <scope>NUCLEOTIDE SEQUENCE [LARGE SCALE GENOMIC DNA]</scope>
</reference>
<sequence length="250" mass="27870">MKVIVAVFLFILIVYQAIGQGSNELPRRGICGDDVTRQRILTGNDQLVAIEFPWLALLQLRPLNGGDLVPVCSGSLINQRYVLTAAHCVMRSEIGTRYRYSDNIALIRLKSDVIYSENIKPICLPSNGGQTRLHNTYFLTTAGWGLTLNNSRGTTKQKALASFWDVDRCPSIYLKINFVVHPLAICAQGHNMSAGCIVDGGGPLMAFHHGVWVLHGIMSYGVRVCVTMNWPDVFTNVGEYDQWIMEKMRP</sequence>
<evidence type="ECO:0000313" key="7">
    <source>
        <dbReference type="RefSeq" id="XP_016972341.1"/>
    </source>
</evidence>
<accession>A0A6P4EGF6</accession>
<dbReference type="Gene3D" id="2.40.10.10">
    <property type="entry name" value="Trypsin-like serine proteases"/>
    <property type="match status" value="3"/>
</dbReference>
<keyword evidence="6" id="KW-1185">Reference proteome</keyword>
<dbReference type="InterPro" id="IPR001314">
    <property type="entry name" value="Peptidase_S1A"/>
</dbReference>
<evidence type="ECO:0000313" key="5">
    <source>
        <dbReference type="EnsemblMetazoa" id="XP_016972341.1"/>
    </source>
</evidence>
<organism evidence="7">
    <name type="scientific">Drosophila rhopaloa</name>
    <name type="common">Fruit fly</name>
    <dbReference type="NCBI Taxonomy" id="1041015"/>
    <lineage>
        <taxon>Eukaryota</taxon>
        <taxon>Metazoa</taxon>
        <taxon>Ecdysozoa</taxon>
        <taxon>Arthropoda</taxon>
        <taxon>Hexapoda</taxon>
        <taxon>Insecta</taxon>
        <taxon>Pterygota</taxon>
        <taxon>Neoptera</taxon>
        <taxon>Endopterygota</taxon>
        <taxon>Diptera</taxon>
        <taxon>Brachycera</taxon>
        <taxon>Muscomorpha</taxon>
        <taxon>Ephydroidea</taxon>
        <taxon>Drosophilidae</taxon>
        <taxon>Drosophila</taxon>
        <taxon>Sophophora</taxon>
    </lineage>
</organism>
<proteinExistence type="inferred from homology"/>
<dbReference type="PRINTS" id="PR00722">
    <property type="entry name" value="CHYMOTRYPSIN"/>
</dbReference>
<feature type="chain" id="PRO_5028408837" evidence="3">
    <location>
        <begin position="20"/>
        <end position="250"/>
    </location>
</feature>
<evidence type="ECO:0000259" key="4">
    <source>
        <dbReference type="PROSITE" id="PS50240"/>
    </source>
</evidence>
<dbReference type="GeneID" id="108039767"/>
<evidence type="ECO:0000256" key="3">
    <source>
        <dbReference type="SAM" id="SignalP"/>
    </source>
</evidence>
<dbReference type="SUPFAM" id="SSF50494">
    <property type="entry name" value="Trypsin-like serine proteases"/>
    <property type="match status" value="1"/>
</dbReference>
<reference evidence="5" key="3">
    <citation type="submission" date="2025-05" db="UniProtKB">
        <authorList>
            <consortium name="EnsemblMetazoa"/>
        </authorList>
    </citation>
    <scope>IDENTIFICATION</scope>
</reference>
<dbReference type="InterPro" id="IPR001254">
    <property type="entry name" value="Trypsin_dom"/>
</dbReference>
<feature type="domain" description="Peptidase S1" evidence="4">
    <location>
        <begin position="40"/>
        <end position="249"/>
    </location>
</feature>
<dbReference type="CDD" id="cd00190">
    <property type="entry name" value="Tryp_SPc"/>
    <property type="match status" value="1"/>
</dbReference>
<reference evidence="7" key="2">
    <citation type="submission" date="2025-04" db="UniProtKB">
        <authorList>
            <consortium name="RefSeq"/>
        </authorList>
    </citation>
    <scope>IDENTIFICATION</scope>
</reference>
<dbReference type="SMART" id="SM00020">
    <property type="entry name" value="Tryp_SPc"/>
    <property type="match status" value="1"/>
</dbReference>
<dbReference type="InterPro" id="IPR051487">
    <property type="entry name" value="Ser/Thr_Proteases_Immune/Dev"/>
</dbReference>
<dbReference type="AlphaFoldDB" id="A0A6P4EGF6"/>
<dbReference type="GO" id="GO:0004252">
    <property type="term" value="F:serine-type endopeptidase activity"/>
    <property type="evidence" value="ECO:0007669"/>
    <property type="project" value="InterPro"/>
</dbReference>